<name>A0A5B8XWC1_9DELT</name>
<dbReference type="EMBL" id="CP042467">
    <property type="protein sequence ID" value="QED29471.1"/>
    <property type="molecule type" value="Genomic_DNA"/>
</dbReference>
<dbReference type="PANTHER" id="PTHR35149:SF1">
    <property type="entry name" value="DUF5655 DOMAIN-CONTAINING PROTEIN"/>
    <property type="match status" value="1"/>
</dbReference>
<organism evidence="2 3">
    <name type="scientific">Microvenator marinus</name>
    <dbReference type="NCBI Taxonomy" id="2600177"/>
    <lineage>
        <taxon>Bacteria</taxon>
        <taxon>Deltaproteobacteria</taxon>
        <taxon>Bradymonadales</taxon>
        <taxon>Microvenatoraceae</taxon>
        <taxon>Microvenator</taxon>
    </lineage>
</organism>
<reference evidence="2 3" key="1">
    <citation type="submission" date="2019-08" db="EMBL/GenBank/DDBJ databases">
        <authorList>
            <person name="Liang Q."/>
        </authorList>
    </citation>
    <scope>NUCLEOTIDE SEQUENCE [LARGE SCALE GENOMIC DNA]</scope>
    <source>
        <strain evidence="2 3">V1718</strain>
    </source>
</reference>
<dbReference type="KEGG" id="bbae:FRD01_19975"/>
<proteinExistence type="predicted"/>
<protein>
    <submittedName>
        <fullName evidence="2">DUF262 domain-containing protein</fullName>
    </submittedName>
</protein>
<feature type="domain" description="GmrSD restriction endonucleases N-terminal" evidence="1">
    <location>
        <begin position="10"/>
        <end position="207"/>
    </location>
</feature>
<dbReference type="AlphaFoldDB" id="A0A5B8XWC1"/>
<sequence>MAELRLRSVGDLLNERFFVPDYQRGYRWTKREVEALLNDVEAFYKESKKNTSGSSFYCLQPIVVSPREDGSWELIDGQQRLTTILLILRELGGLAPGLLSSVFSVEYETRMDSHGYLMDPQESLKDANIDFAHIYDTWAVIREWVSSRGTMNLHLLTTFIQPDDEGPNVRVIWYELDQSQKPAEAFIRLNMGRIPLTNSELIRALFLSESNDLHSSERNQIAQDWDLLEKQLHRDEFWYFLQNSSSRSTRIEFLFDLFVRVNSTEEFAKGDQLQTFLEFQKLFESGDVRILWKDFKHMAATLEEWFEDRTLFHLVGFLTTSAEDERKGKDWLVKLLNRRQSLNRRAFERYVLKEIWKVFQVQTHVPEEGLFSRLMEHLEELSYDESRDRRAIRATLLLFNIAEMLQNDGSNHRFHFGALVNDRWDIEHVRSVAEYIPGSPADRRAWLERACDFLATVEQAAPLKQEVEMAIEKGLADDALFEHLFMGIREVARESGDFGDGNSISNLVLLDSSTNRGYKNSIFPVKRLSIIGLDFEGQFVPPATRNVFLKYYTKTPSQLMYWDEQDQEEYWKTMLSTFERFFEPLTFQERV</sequence>
<evidence type="ECO:0000313" key="2">
    <source>
        <dbReference type="EMBL" id="QED29471.1"/>
    </source>
</evidence>
<gene>
    <name evidence="2" type="ORF">FRD01_19975</name>
</gene>
<keyword evidence="3" id="KW-1185">Reference proteome</keyword>
<dbReference type="OrthoDB" id="9798761at2"/>
<dbReference type="Proteomes" id="UP000321595">
    <property type="component" value="Chromosome"/>
</dbReference>
<dbReference type="InterPro" id="IPR004919">
    <property type="entry name" value="GmrSD_N"/>
</dbReference>
<accession>A0A5B8XWC1</accession>
<dbReference type="Pfam" id="PF03235">
    <property type="entry name" value="GmrSD_N"/>
    <property type="match status" value="1"/>
</dbReference>
<evidence type="ECO:0000259" key="1">
    <source>
        <dbReference type="Pfam" id="PF03235"/>
    </source>
</evidence>
<dbReference type="RefSeq" id="WP_146962704.1">
    <property type="nucleotide sequence ID" value="NZ_CP042467.1"/>
</dbReference>
<evidence type="ECO:0000313" key="3">
    <source>
        <dbReference type="Proteomes" id="UP000321595"/>
    </source>
</evidence>
<dbReference type="PANTHER" id="PTHR35149">
    <property type="entry name" value="SLL5132 PROTEIN"/>
    <property type="match status" value="1"/>
</dbReference>